<dbReference type="Gene3D" id="1.10.357.10">
    <property type="entry name" value="Tetracycline Repressor, domain 2"/>
    <property type="match status" value="1"/>
</dbReference>
<dbReference type="SUPFAM" id="SSF46689">
    <property type="entry name" value="Homeodomain-like"/>
    <property type="match status" value="1"/>
</dbReference>
<dbReference type="Proteomes" id="UP000253046">
    <property type="component" value="Unassembled WGS sequence"/>
</dbReference>
<gene>
    <name evidence="6" type="ORF">DES54_1191</name>
</gene>
<dbReference type="InterPro" id="IPR001647">
    <property type="entry name" value="HTH_TetR"/>
</dbReference>
<feature type="domain" description="HTH tetR-type" evidence="5">
    <location>
        <begin position="24"/>
        <end position="84"/>
    </location>
</feature>
<name>A0A366I2Q9_9GAMM</name>
<dbReference type="AlphaFoldDB" id="A0A366I2Q9"/>
<proteinExistence type="predicted"/>
<dbReference type="InterPro" id="IPR009057">
    <property type="entry name" value="Homeodomain-like_sf"/>
</dbReference>
<comment type="caution">
    <text evidence="6">The sequence shown here is derived from an EMBL/GenBank/DDBJ whole genome shotgun (WGS) entry which is preliminary data.</text>
</comment>
<protein>
    <submittedName>
        <fullName evidence="6">TetR family transcriptional regulator</fullName>
    </submittedName>
</protein>
<evidence type="ECO:0000256" key="1">
    <source>
        <dbReference type="ARBA" id="ARBA00023015"/>
    </source>
</evidence>
<keyword evidence="7" id="KW-1185">Reference proteome</keyword>
<accession>A0A366I2Q9</accession>
<keyword evidence="3" id="KW-0804">Transcription</keyword>
<evidence type="ECO:0000256" key="2">
    <source>
        <dbReference type="ARBA" id="ARBA00023125"/>
    </source>
</evidence>
<keyword evidence="2 4" id="KW-0238">DNA-binding</keyword>
<keyword evidence="1" id="KW-0805">Transcription regulation</keyword>
<feature type="DNA-binding region" description="H-T-H motif" evidence="4">
    <location>
        <begin position="47"/>
        <end position="66"/>
    </location>
</feature>
<dbReference type="GO" id="GO:0003700">
    <property type="term" value="F:DNA-binding transcription factor activity"/>
    <property type="evidence" value="ECO:0007669"/>
    <property type="project" value="TreeGrafter"/>
</dbReference>
<dbReference type="OrthoDB" id="270177at2"/>
<dbReference type="Pfam" id="PF00440">
    <property type="entry name" value="TetR_N"/>
    <property type="match status" value="1"/>
</dbReference>
<organism evidence="6 7">
    <name type="scientific">Brenneria salicis ATCC 15712 = DSM 30166</name>
    <dbReference type="NCBI Taxonomy" id="714314"/>
    <lineage>
        <taxon>Bacteria</taxon>
        <taxon>Pseudomonadati</taxon>
        <taxon>Pseudomonadota</taxon>
        <taxon>Gammaproteobacteria</taxon>
        <taxon>Enterobacterales</taxon>
        <taxon>Pectobacteriaceae</taxon>
        <taxon>Brenneria</taxon>
    </lineage>
</organism>
<dbReference type="PANTHER" id="PTHR30055:SF234">
    <property type="entry name" value="HTH-TYPE TRANSCRIPTIONAL REGULATOR BETI"/>
    <property type="match status" value="1"/>
</dbReference>
<reference evidence="6 7" key="1">
    <citation type="submission" date="2018-06" db="EMBL/GenBank/DDBJ databases">
        <title>Genomic Encyclopedia of Type Strains, Phase IV (KMG-IV): sequencing the most valuable type-strain genomes for metagenomic binning, comparative biology and taxonomic classification.</title>
        <authorList>
            <person name="Goeker M."/>
        </authorList>
    </citation>
    <scope>NUCLEOTIDE SEQUENCE [LARGE SCALE GENOMIC DNA]</scope>
    <source>
        <strain evidence="6 7">DSM 30166</strain>
    </source>
</reference>
<dbReference type="PROSITE" id="PS50977">
    <property type="entry name" value="HTH_TETR_2"/>
    <property type="match status" value="1"/>
</dbReference>
<dbReference type="PANTHER" id="PTHR30055">
    <property type="entry name" value="HTH-TYPE TRANSCRIPTIONAL REGULATOR RUTR"/>
    <property type="match status" value="1"/>
</dbReference>
<dbReference type="GO" id="GO:0000976">
    <property type="term" value="F:transcription cis-regulatory region binding"/>
    <property type="evidence" value="ECO:0007669"/>
    <property type="project" value="TreeGrafter"/>
</dbReference>
<evidence type="ECO:0000259" key="5">
    <source>
        <dbReference type="PROSITE" id="PS50977"/>
    </source>
</evidence>
<evidence type="ECO:0000313" key="7">
    <source>
        <dbReference type="Proteomes" id="UP000253046"/>
    </source>
</evidence>
<dbReference type="RefSeq" id="WP_113866898.1">
    <property type="nucleotide sequence ID" value="NZ_AGJP01000001.1"/>
</dbReference>
<sequence length="124" mass="14016">MAIELTIMKNKLSTRGRPKSSELPIRVEFILDIATQVFLESGFSKAKVIDIAKRAGASKTTLYTLYPTKDALFSAVISKKIEMFEAQLNDSLKSEEELSLLLVGFGRKLIDTFYRMSQRLYLTS</sequence>
<evidence type="ECO:0000256" key="3">
    <source>
        <dbReference type="ARBA" id="ARBA00023163"/>
    </source>
</evidence>
<evidence type="ECO:0000313" key="6">
    <source>
        <dbReference type="EMBL" id="RBP61923.1"/>
    </source>
</evidence>
<dbReference type="InterPro" id="IPR050109">
    <property type="entry name" value="HTH-type_TetR-like_transc_reg"/>
</dbReference>
<dbReference type="PRINTS" id="PR00455">
    <property type="entry name" value="HTHTETR"/>
</dbReference>
<evidence type="ECO:0000256" key="4">
    <source>
        <dbReference type="PROSITE-ProRule" id="PRU00335"/>
    </source>
</evidence>
<dbReference type="EMBL" id="QNRY01000019">
    <property type="protein sequence ID" value="RBP61923.1"/>
    <property type="molecule type" value="Genomic_DNA"/>
</dbReference>